<organism evidence="2 3">
    <name type="scientific">Flavobacterium lipolyticum</name>
    <dbReference type="NCBI Taxonomy" id="2893754"/>
    <lineage>
        <taxon>Bacteria</taxon>
        <taxon>Pseudomonadati</taxon>
        <taxon>Bacteroidota</taxon>
        <taxon>Flavobacteriia</taxon>
        <taxon>Flavobacteriales</taxon>
        <taxon>Flavobacteriaceae</taxon>
        <taxon>Flavobacterium</taxon>
    </lineage>
</organism>
<evidence type="ECO:0000313" key="2">
    <source>
        <dbReference type="EMBL" id="MCC9016931.1"/>
    </source>
</evidence>
<dbReference type="Proteomes" id="UP001430700">
    <property type="component" value="Unassembled WGS sequence"/>
</dbReference>
<evidence type="ECO:0000313" key="3">
    <source>
        <dbReference type="Proteomes" id="UP001430700"/>
    </source>
</evidence>
<accession>A0ABS8LWI4</accession>
<feature type="compositionally biased region" description="Basic and acidic residues" evidence="1">
    <location>
        <begin position="61"/>
        <end position="80"/>
    </location>
</feature>
<comment type="caution">
    <text evidence="2">The sequence shown here is derived from an EMBL/GenBank/DDBJ whole genome shotgun (WGS) entry which is preliminary data.</text>
</comment>
<dbReference type="EMBL" id="JAJJMN010000001">
    <property type="protein sequence ID" value="MCC9016931.1"/>
    <property type="molecule type" value="Genomic_DNA"/>
</dbReference>
<gene>
    <name evidence="2" type="ORF">LNQ34_04000</name>
</gene>
<dbReference type="RefSeq" id="WP_229998725.1">
    <property type="nucleotide sequence ID" value="NZ_JAJJMN010000001.1"/>
</dbReference>
<reference evidence="2" key="1">
    <citation type="submission" date="2021-11" db="EMBL/GenBank/DDBJ databases">
        <title>Description of novel Flavobacterium species.</title>
        <authorList>
            <person name="Saticioglu I.B."/>
            <person name="Ay H."/>
            <person name="Altun S."/>
            <person name="Duman M."/>
        </authorList>
    </citation>
    <scope>NUCLEOTIDE SEQUENCE</scope>
    <source>
        <strain evidence="2">F-126</strain>
    </source>
</reference>
<protein>
    <submittedName>
        <fullName evidence="2">Uncharacterized protein</fullName>
    </submittedName>
</protein>
<feature type="compositionally biased region" description="Pro residues" evidence="1">
    <location>
        <begin position="81"/>
        <end position="100"/>
    </location>
</feature>
<sequence>MAVKPEQIKARLKVKYPKANLSTKRIDAIAAKLCLKPADDADDDAIDAVLETANDFMSFEEIAREDDRIRTLEANQKPKTEPAPSPAPAPDPDPSNPTPKPSEEAPAWAKKIQEDLEAIKSEKIIGSKTQTAQSIIDKSEILKGLKPEIKANWLKRIDLDSETSFEDQVAALETEYTELVQGVADSGDYAGRAPQGKPDAAKFSDAEAEKIVENIL</sequence>
<name>A0ABS8LWI4_9FLAO</name>
<evidence type="ECO:0000256" key="1">
    <source>
        <dbReference type="SAM" id="MobiDB-lite"/>
    </source>
</evidence>
<feature type="region of interest" description="Disordered" evidence="1">
    <location>
        <begin position="61"/>
        <end position="108"/>
    </location>
</feature>
<keyword evidence="3" id="KW-1185">Reference proteome</keyword>
<proteinExistence type="predicted"/>